<proteinExistence type="predicted"/>
<sequence length="101" mass="11069">MEDLLDSSYVVNGGRSMIFIQGPANCAPLVTAVSPNRYLHVVRRCLDPLGSPSQDSMYFDSNMMQGAEGNPGKLALLLRDAPESSKQLLCEKQFLSGRCIF</sequence>
<protein>
    <submittedName>
        <fullName evidence="1">Uncharacterized protein</fullName>
    </submittedName>
</protein>
<accession>W4JP87</accession>
<dbReference type="HOGENOM" id="CLU_2298312_0_0_1"/>
<evidence type="ECO:0000313" key="1">
    <source>
        <dbReference type="EMBL" id="ETW75343.1"/>
    </source>
</evidence>
<dbReference type="KEGG" id="hir:HETIRDRAFT_412515"/>
<keyword evidence="2" id="KW-1185">Reference proteome</keyword>
<feature type="non-terminal residue" evidence="1">
    <location>
        <position position="101"/>
    </location>
</feature>
<organism evidence="1 2">
    <name type="scientific">Heterobasidion irregulare (strain TC 32-1)</name>
    <dbReference type="NCBI Taxonomy" id="747525"/>
    <lineage>
        <taxon>Eukaryota</taxon>
        <taxon>Fungi</taxon>
        <taxon>Dikarya</taxon>
        <taxon>Basidiomycota</taxon>
        <taxon>Agaricomycotina</taxon>
        <taxon>Agaricomycetes</taxon>
        <taxon>Russulales</taxon>
        <taxon>Bondarzewiaceae</taxon>
        <taxon>Heterobasidion</taxon>
        <taxon>Heterobasidion annosum species complex</taxon>
    </lineage>
</organism>
<dbReference type="EMBL" id="KI925466">
    <property type="protein sequence ID" value="ETW75343.1"/>
    <property type="molecule type" value="Genomic_DNA"/>
</dbReference>
<dbReference type="GeneID" id="20673035"/>
<dbReference type="InParanoid" id="W4JP87"/>
<name>W4JP87_HETIT</name>
<reference evidence="1 2" key="1">
    <citation type="journal article" date="2012" name="New Phytol.">
        <title>Insight into trade-off between wood decay and parasitism from the genome of a fungal forest pathogen.</title>
        <authorList>
            <person name="Olson A."/>
            <person name="Aerts A."/>
            <person name="Asiegbu F."/>
            <person name="Belbahri L."/>
            <person name="Bouzid O."/>
            <person name="Broberg A."/>
            <person name="Canback B."/>
            <person name="Coutinho P.M."/>
            <person name="Cullen D."/>
            <person name="Dalman K."/>
            <person name="Deflorio G."/>
            <person name="van Diepen L.T."/>
            <person name="Dunand C."/>
            <person name="Duplessis S."/>
            <person name="Durling M."/>
            <person name="Gonthier P."/>
            <person name="Grimwood J."/>
            <person name="Fossdal C.G."/>
            <person name="Hansson D."/>
            <person name="Henrissat B."/>
            <person name="Hietala A."/>
            <person name="Himmelstrand K."/>
            <person name="Hoffmeister D."/>
            <person name="Hogberg N."/>
            <person name="James T.Y."/>
            <person name="Karlsson M."/>
            <person name="Kohler A."/>
            <person name="Kues U."/>
            <person name="Lee Y.H."/>
            <person name="Lin Y.C."/>
            <person name="Lind M."/>
            <person name="Lindquist E."/>
            <person name="Lombard V."/>
            <person name="Lucas S."/>
            <person name="Lunden K."/>
            <person name="Morin E."/>
            <person name="Murat C."/>
            <person name="Park J."/>
            <person name="Raffaello T."/>
            <person name="Rouze P."/>
            <person name="Salamov A."/>
            <person name="Schmutz J."/>
            <person name="Solheim H."/>
            <person name="Stahlberg J."/>
            <person name="Velez H."/>
            <person name="de Vries R.P."/>
            <person name="Wiebenga A."/>
            <person name="Woodward S."/>
            <person name="Yakovlev I."/>
            <person name="Garbelotto M."/>
            <person name="Martin F."/>
            <person name="Grigoriev I.V."/>
            <person name="Stenlid J."/>
        </authorList>
    </citation>
    <scope>NUCLEOTIDE SEQUENCE [LARGE SCALE GENOMIC DNA]</scope>
    <source>
        <strain evidence="1 2">TC 32-1</strain>
    </source>
</reference>
<dbReference type="AlphaFoldDB" id="W4JP87"/>
<dbReference type="Proteomes" id="UP000030671">
    <property type="component" value="Unassembled WGS sequence"/>
</dbReference>
<evidence type="ECO:0000313" key="2">
    <source>
        <dbReference type="Proteomes" id="UP000030671"/>
    </source>
</evidence>
<dbReference type="RefSeq" id="XP_009552772.1">
    <property type="nucleotide sequence ID" value="XM_009554477.1"/>
</dbReference>
<gene>
    <name evidence="1" type="ORF">HETIRDRAFT_412515</name>
</gene>